<organism evidence="1 2">
    <name type="scientific">Xenorhabdus bovienii</name>
    <name type="common">Xenorhabdus nematophila subsp. bovienii</name>
    <dbReference type="NCBI Taxonomy" id="40576"/>
    <lineage>
        <taxon>Bacteria</taxon>
        <taxon>Pseudomonadati</taxon>
        <taxon>Pseudomonadota</taxon>
        <taxon>Gammaproteobacteria</taxon>
        <taxon>Enterobacterales</taxon>
        <taxon>Morganellaceae</taxon>
        <taxon>Xenorhabdus</taxon>
    </lineage>
</organism>
<dbReference type="EMBL" id="FO818637">
    <property type="protein sequence ID" value="CDM91085.1"/>
    <property type="molecule type" value="Genomic_DNA"/>
</dbReference>
<protein>
    <recommendedName>
        <fullName evidence="3">Nicotianamine synthase</fullName>
    </recommendedName>
</protein>
<dbReference type="AlphaFoldDB" id="A0A0B6XBV8"/>
<name>A0A0B6XBV8_XENBV</name>
<dbReference type="InterPro" id="IPR029063">
    <property type="entry name" value="SAM-dependent_MTases_sf"/>
</dbReference>
<dbReference type="SUPFAM" id="SSF53335">
    <property type="entry name" value="S-adenosyl-L-methionine-dependent methyltransferases"/>
    <property type="match status" value="1"/>
</dbReference>
<evidence type="ECO:0008006" key="3">
    <source>
        <dbReference type="Google" id="ProtNLM"/>
    </source>
</evidence>
<accession>A0A0B6XBV8</accession>
<dbReference type="Gene3D" id="3.40.50.150">
    <property type="entry name" value="Vaccinia Virus protein VP39"/>
    <property type="match status" value="1"/>
</dbReference>
<sequence length="272" mass="31640">MLNDIIDKINQAIGYPIKKQSGLLPEFDLIVKQIRDDLLFIKRNNPDLYHEFSHNQEQLLSKLDNKIILDEKNHETIIASFMCGKKTLTENEISTLSENRKFYTEHYRSLYFDERELLEQSPKHICHIGCGPMPASILMWMKYTNAKVTAIDYDKDAIESAREVFENWRHHKGVTVERATFITEAGENFNYAGIDLILLSSSIVNKENVYAAILNSAIDIVNVIERIPHFLYHSQFRGSTSFEHYLLATKERNDMNLRLYRFPALNGEQHGK</sequence>
<reference evidence="1 2" key="1">
    <citation type="submission" date="2014-02" db="EMBL/GenBank/DDBJ databases">
        <authorList>
            <person name="Genoscope - CEA"/>
        </authorList>
    </citation>
    <scope>NUCLEOTIDE SEQUENCE [LARGE SCALE GENOMIC DNA]</scope>
    <source>
        <strain evidence="1 2">CS03</strain>
    </source>
</reference>
<dbReference type="RefSeq" id="WP_046337360.1">
    <property type="nucleotide sequence ID" value="NZ_CAWMEF010000001.1"/>
</dbReference>
<proteinExistence type="predicted"/>
<evidence type="ECO:0000313" key="2">
    <source>
        <dbReference type="Proteomes" id="UP000032930"/>
    </source>
</evidence>
<dbReference type="CDD" id="cd02440">
    <property type="entry name" value="AdoMet_MTases"/>
    <property type="match status" value="1"/>
</dbReference>
<dbReference type="KEGG" id="xbv:XBW1_3729"/>
<dbReference type="Proteomes" id="UP000032930">
    <property type="component" value="Chromosome"/>
</dbReference>
<gene>
    <name evidence="1" type="ORF">XBW1_3729</name>
</gene>
<evidence type="ECO:0000313" key="1">
    <source>
        <dbReference type="EMBL" id="CDM91085.1"/>
    </source>
</evidence>